<dbReference type="GO" id="GO:0008643">
    <property type="term" value="P:carbohydrate transport"/>
    <property type="evidence" value="ECO:0007669"/>
    <property type="project" value="InterPro"/>
</dbReference>
<sequence length="545" mass="60230">MKDCETIEGYQCSLPEQRPANVFFKGRKEHRFRRQVFVSFAIALGTFVAGAYPAGATDPSEPLPHIEKPARPSLKDKKDAPKDKKDAHSESISSKQPMDSAARARALDKVYGYKGWNIIFPSFADSLTQDDGYWRTRLASYGFGFQTQNSAIFQGNILNTPRSVPSAGFLPCQPANIRYNCAGGRSYAGQQPLAYISGLGFLTYDMSQWGVPDGQIAAAGSYQISTDQQFSPTTVRFQGLSWYQTLADKKFEFQVGYFPSMPEFAGTFVGGLVTSPFGPSASVPIVLGQSPNSMGTPNFRATWNITGELYAQTGIQRSLPVNGPTGNPIYDEVKSNPSGFDFTSSVPGTRILYTNELGYKTQAAPGNPFTWLRTGLLYNTSTFKDYSRLLTDHTATKDGALGFYALGDYQIWQQDPSSPNTAYRGIYLGGTFMYGPPETTAFTQYYEARAYWFAPFDSRPRDMFSIIYSHNKVSKNVQSVINNFSEFTNFSAIDSSNSITASYMFNIRPGLYATFGAGYTDKPSLQYFKGEGSSLSLLFSIYAML</sequence>
<dbReference type="AlphaFoldDB" id="A0AA87Q8R5"/>
<keyword evidence="4" id="KW-1133">Transmembrane helix</keyword>
<dbReference type="GO" id="GO:0015288">
    <property type="term" value="F:porin activity"/>
    <property type="evidence" value="ECO:0007669"/>
    <property type="project" value="InterPro"/>
</dbReference>
<dbReference type="EMBL" id="BAYX01000032">
    <property type="protein sequence ID" value="GAJ97113.1"/>
    <property type="molecule type" value="Genomic_DNA"/>
</dbReference>
<dbReference type="Proteomes" id="UP000026941">
    <property type="component" value="Unassembled WGS sequence"/>
</dbReference>
<dbReference type="InterPro" id="IPR052932">
    <property type="entry name" value="OprB_Porin"/>
</dbReference>
<keyword evidence="4" id="KW-0472">Membrane</keyword>
<proteinExistence type="inferred from homology"/>
<feature type="compositionally biased region" description="Basic and acidic residues" evidence="3">
    <location>
        <begin position="64"/>
        <end position="89"/>
    </location>
</feature>
<organism evidence="5 6">
    <name type="scientific">Rhizobium rhizogenes NBRC 13257</name>
    <dbReference type="NCBI Taxonomy" id="1220581"/>
    <lineage>
        <taxon>Bacteria</taxon>
        <taxon>Pseudomonadati</taxon>
        <taxon>Pseudomonadota</taxon>
        <taxon>Alphaproteobacteria</taxon>
        <taxon>Hyphomicrobiales</taxon>
        <taxon>Rhizobiaceae</taxon>
        <taxon>Rhizobium/Agrobacterium group</taxon>
        <taxon>Rhizobium</taxon>
    </lineage>
</organism>
<evidence type="ECO:0000256" key="3">
    <source>
        <dbReference type="SAM" id="MobiDB-lite"/>
    </source>
</evidence>
<dbReference type="PANTHER" id="PTHR37944:SF1">
    <property type="entry name" value="PORIN B"/>
    <property type="match status" value="1"/>
</dbReference>
<dbReference type="InterPro" id="IPR038673">
    <property type="entry name" value="OprB_sf"/>
</dbReference>
<name>A0AA87Q8R5_RHIRH</name>
<dbReference type="RefSeq" id="WP_042477735.1">
    <property type="nucleotide sequence ID" value="NZ_BAYX01000032.1"/>
</dbReference>
<feature type="region of interest" description="Disordered" evidence="3">
    <location>
        <begin position="58"/>
        <end position="100"/>
    </location>
</feature>
<evidence type="ECO:0000256" key="2">
    <source>
        <dbReference type="RuleBase" id="RU363072"/>
    </source>
</evidence>
<evidence type="ECO:0000313" key="6">
    <source>
        <dbReference type="Proteomes" id="UP000026941"/>
    </source>
</evidence>
<evidence type="ECO:0000256" key="1">
    <source>
        <dbReference type="ARBA" id="ARBA00008769"/>
    </source>
</evidence>
<dbReference type="GO" id="GO:0016020">
    <property type="term" value="C:membrane"/>
    <property type="evidence" value="ECO:0007669"/>
    <property type="project" value="InterPro"/>
</dbReference>
<comment type="caution">
    <text evidence="5">The sequence shown here is derived from an EMBL/GenBank/DDBJ whole genome shotgun (WGS) entry which is preliminary data.</text>
</comment>
<reference evidence="5 6" key="1">
    <citation type="submission" date="2014-05" db="EMBL/GenBank/DDBJ databases">
        <title>Whole genome shotgun sequence of Rhizobium rhizogenes NBRC 13257.</title>
        <authorList>
            <person name="Katano-Makiyama Y."/>
            <person name="Hosoyama A."/>
            <person name="Hashimoto M."/>
            <person name="Hosoyama Y."/>
            <person name="Noguchi M."/>
            <person name="Tsuchikane K."/>
            <person name="Kimura A."/>
            <person name="Ohji S."/>
            <person name="Ichikawa N."/>
            <person name="Yamazoe A."/>
            <person name="Fujita N."/>
        </authorList>
    </citation>
    <scope>NUCLEOTIDE SEQUENCE [LARGE SCALE GENOMIC DNA]</scope>
    <source>
        <strain evidence="5 6">NBRC 13257</strain>
    </source>
</reference>
<protein>
    <recommendedName>
        <fullName evidence="7">Porin</fullName>
    </recommendedName>
</protein>
<feature type="transmembrane region" description="Helical" evidence="4">
    <location>
        <begin position="36"/>
        <end position="55"/>
    </location>
</feature>
<evidence type="ECO:0000313" key="5">
    <source>
        <dbReference type="EMBL" id="GAJ97113.1"/>
    </source>
</evidence>
<dbReference type="Gene3D" id="2.40.160.180">
    <property type="entry name" value="Carbohydrate-selective porin OprB"/>
    <property type="match status" value="1"/>
</dbReference>
<keyword evidence="4" id="KW-0812">Transmembrane</keyword>
<dbReference type="Pfam" id="PF04966">
    <property type="entry name" value="OprB"/>
    <property type="match status" value="1"/>
</dbReference>
<gene>
    <name evidence="5" type="ORF">RRH01S_32_00130</name>
</gene>
<evidence type="ECO:0008006" key="7">
    <source>
        <dbReference type="Google" id="ProtNLM"/>
    </source>
</evidence>
<dbReference type="PANTHER" id="PTHR37944">
    <property type="entry name" value="PORIN B"/>
    <property type="match status" value="1"/>
</dbReference>
<comment type="similarity">
    <text evidence="1 2">Belongs to the OprB family.</text>
</comment>
<accession>A0AA87Q8R5</accession>
<dbReference type="InterPro" id="IPR007049">
    <property type="entry name" value="Carb-sel_porin_OprB"/>
</dbReference>
<evidence type="ECO:0000256" key="4">
    <source>
        <dbReference type="SAM" id="Phobius"/>
    </source>
</evidence>